<evidence type="ECO:0000256" key="5">
    <source>
        <dbReference type="SAM" id="MobiDB-lite"/>
    </source>
</evidence>
<name>A0A143DEJ6_9PROT</name>
<dbReference type="GeneID" id="53316385"/>
<dbReference type="PROSITE" id="PS50885">
    <property type="entry name" value="HAMP"/>
    <property type="match status" value="1"/>
</dbReference>
<feature type="domain" description="HAMP" evidence="8">
    <location>
        <begin position="177"/>
        <end position="230"/>
    </location>
</feature>
<keyword evidence="6" id="KW-1133">Transmembrane helix</keyword>
<dbReference type="KEGG" id="hjo:AY555_04365"/>
<dbReference type="OrthoDB" id="3378718at2"/>
<evidence type="ECO:0000256" key="2">
    <source>
        <dbReference type="ARBA" id="ARBA00029447"/>
    </source>
</evidence>
<dbReference type="Proteomes" id="UP000076066">
    <property type="component" value="Chromosome"/>
</dbReference>
<dbReference type="InterPro" id="IPR004089">
    <property type="entry name" value="MCPsignal_dom"/>
</dbReference>
<keyword evidence="4" id="KW-0175">Coiled coil</keyword>
<dbReference type="EMBL" id="CP014525">
    <property type="protein sequence ID" value="AMW34538.1"/>
    <property type="molecule type" value="Genomic_DNA"/>
</dbReference>
<proteinExistence type="inferred from homology"/>
<sequence length="526" mass="55815">MSEHPKKTTIAVKLIAVIASVVSGFLIISTVASVIVTDRLMGKAVDTRASLVANLQAAAMVQPIWDFNLEVLQQLTNALAADPDFEAAWVTDDTGKALSKKMAGDIDYTTLEQDALPSSVSMTHQPIVREDKQIATLHIVVSDHSKQAARQSAIFSGVVIIILSNLILVVILFAIIRQITRPLVDIAAVIDELAADRLDVEVPHKERTDEIGSIAGAVGTFQQNMKRNRELEREAEEAREQRRQRTALREKLTAAFDTAVSSMLKTLSGSAEEVFGSSDTLQQAADRTRDESQAVNHSAEQASLDIEAVATAAEELGASIGEISRQVEDSTHITADAVRGIEGAAKTMGILSDATGRIGEIVNLITDIASQTNLLALNATIEAARAGEAGKGFAVVANEVKSLANQTTRATDEIARQITAVQKASGDVSSAIRQAVGTIHSVDAVVANIASAVEEQGAATREIARAVGGVAAGNRSIVDRIGEVSTAAAKTGDMSSSMYRVAEGLKSETENLRDCVEKFLLDMRSA</sequence>
<keyword evidence="6" id="KW-0472">Membrane</keyword>
<dbReference type="SMART" id="SM00283">
    <property type="entry name" value="MA"/>
    <property type="match status" value="1"/>
</dbReference>
<evidence type="ECO:0000256" key="3">
    <source>
        <dbReference type="PROSITE-ProRule" id="PRU00284"/>
    </source>
</evidence>
<dbReference type="GO" id="GO:0016020">
    <property type="term" value="C:membrane"/>
    <property type="evidence" value="ECO:0007669"/>
    <property type="project" value="InterPro"/>
</dbReference>
<dbReference type="SMART" id="SM00304">
    <property type="entry name" value="HAMP"/>
    <property type="match status" value="1"/>
</dbReference>
<dbReference type="GO" id="GO:0006935">
    <property type="term" value="P:chemotaxis"/>
    <property type="evidence" value="ECO:0007669"/>
    <property type="project" value="InterPro"/>
</dbReference>
<dbReference type="GO" id="GO:0007165">
    <property type="term" value="P:signal transduction"/>
    <property type="evidence" value="ECO:0007669"/>
    <property type="project" value="UniProtKB-KW"/>
</dbReference>
<evidence type="ECO:0000259" key="7">
    <source>
        <dbReference type="PROSITE" id="PS50111"/>
    </source>
</evidence>
<dbReference type="SUPFAM" id="SSF58104">
    <property type="entry name" value="Methyl-accepting chemotaxis protein (MCP) signaling domain"/>
    <property type="match status" value="1"/>
</dbReference>
<evidence type="ECO:0008006" key="11">
    <source>
        <dbReference type="Google" id="ProtNLM"/>
    </source>
</evidence>
<dbReference type="InterPro" id="IPR004090">
    <property type="entry name" value="Chemotax_Me-accpt_rcpt"/>
</dbReference>
<evidence type="ECO:0000313" key="9">
    <source>
        <dbReference type="EMBL" id="AMW34538.1"/>
    </source>
</evidence>
<dbReference type="PRINTS" id="PR00260">
    <property type="entry name" value="CHEMTRNSDUCR"/>
</dbReference>
<evidence type="ECO:0000256" key="4">
    <source>
        <dbReference type="SAM" id="Coils"/>
    </source>
</evidence>
<gene>
    <name evidence="9" type="ORF">AY555_04365</name>
</gene>
<comment type="similarity">
    <text evidence="2">Belongs to the methyl-accepting chemotaxis (MCP) protein family.</text>
</comment>
<dbReference type="GO" id="GO:0004888">
    <property type="term" value="F:transmembrane signaling receptor activity"/>
    <property type="evidence" value="ECO:0007669"/>
    <property type="project" value="InterPro"/>
</dbReference>
<dbReference type="CDD" id="cd06225">
    <property type="entry name" value="HAMP"/>
    <property type="match status" value="1"/>
</dbReference>
<evidence type="ECO:0000313" key="10">
    <source>
        <dbReference type="Proteomes" id="UP000076066"/>
    </source>
</evidence>
<feature type="domain" description="Methyl-accepting transducer" evidence="7">
    <location>
        <begin position="270"/>
        <end position="506"/>
    </location>
</feature>
<dbReference type="PROSITE" id="PS50111">
    <property type="entry name" value="CHEMOTAXIS_TRANSDUC_2"/>
    <property type="match status" value="1"/>
</dbReference>
<feature type="transmembrane region" description="Helical" evidence="6">
    <location>
        <begin position="12"/>
        <end position="36"/>
    </location>
</feature>
<dbReference type="STRING" id="1549855.AY555_04365"/>
<dbReference type="Gene3D" id="1.10.287.950">
    <property type="entry name" value="Methyl-accepting chemotaxis protein"/>
    <property type="match status" value="1"/>
</dbReference>
<dbReference type="InterPro" id="IPR003660">
    <property type="entry name" value="HAMP_dom"/>
</dbReference>
<evidence type="ECO:0000256" key="1">
    <source>
        <dbReference type="ARBA" id="ARBA00023224"/>
    </source>
</evidence>
<dbReference type="Gene3D" id="6.10.340.10">
    <property type="match status" value="1"/>
</dbReference>
<feature type="region of interest" description="Disordered" evidence="5">
    <location>
        <begin position="275"/>
        <end position="300"/>
    </location>
</feature>
<dbReference type="PANTHER" id="PTHR32089">
    <property type="entry name" value="METHYL-ACCEPTING CHEMOTAXIS PROTEIN MCPB"/>
    <property type="match status" value="1"/>
</dbReference>
<dbReference type="PANTHER" id="PTHR32089:SF112">
    <property type="entry name" value="LYSOZYME-LIKE PROTEIN-RELATED"/>
    <property type="match status" value="1"/>
</dbReference>
<accession>A0A143DEJ6</accession>
<dbReference type="Pfam" id="PF00672">
    <property type="entry name" value="HAMP"/>
    <property type="match status" value="1"/>
</dbReference>
<feature type="coiled-coil region" evidence="4">
    <location>
        <begin position="221"/>
        <end position="251"/>
    </location>
</feature>
<reference evidence="9 10" key="1">
    <citation type="submission" date="2016-02" db="EMBL/GenBank/DDBJ databases">
        <title>Complete Genome of H5569, the type strain of the newly described species Haematospirillium jordaniae.</title>
        <authorList>
            <person name="Nicholson A.C."/>
            <person name="Humrighouse B.W."/>
            <person name="Loparov V."/>
            <person name="McQuiston J.R."/>
        </authorList>
    </citation>
    <scope>NUCLEOTIDE SEQUENCE [LARGE SCALE GENOMIC DNA]</scope>
    <source>
        <strain evidence="9 10">H5569</strain>
    </source>
</reference>
<dbReference type="RefSeq" id="WP_066133932.1">
    <property type="nucleotide sequence ID" value="NZ_CP014525.1"/>
</dbReference>
<keyword evidence="10" id="KW-1185">Reference proteome</keyword>
<organism evidence="9 10">
    <name type="scientific">Haematospirillum jordaniae</name>
    <dbReference type="NCBI Taxonomy" id="1549855"/>
    <lineage>
        <taxon>Bacteria</taxon>
        <taxon>Pseudomonadati</taxon>
        <taxon>Pseudomonadota</taxon>
        <taxon>Alphaproteobacteria</taxon>
        <taxon>Rhodospirillales</taxon>
        <taxon>Novispirillaceae</taxon>
        <taxon>Haematospirillum</taxon>
    </lineage>
</organism>
<protein>
    <recommendedName>
        <fullName evidence="11">Chemotaxis protein</fullName>
    </recommendedName>
</protein>
<keyword evidence="1 3" id="KW-0807">Transducer</keyword>
<evidence type="ECO:0000259" key="8">
    <source>
        <dbReference type="PROSITE" id="PS50885"/>
    </source>
</evidence>
<dbReference type="AlphaFoldDB" id="A0A143DEJ6"/>
<evidence type="ECO:0000256" key="6">
    <source>
        <dbReference type="SAM" id="Phobius"/>
    </source>
</evidence>
<dbReference type="Pfam" id="PF00015">
    <property type="entry name" value="MCPsignal"/>
    <property type="match status" value="1"/>
</dbReference>
<feature type="transmembrane region" description="Helical" evidence="6">
    <location>
        <begin position="153"/>
        <end position="176"/>
    </location>
</feature>
<keyword evidence="6" id="KW-0812">Transmembrane</keyword>